<dbReference type="EMBL" id="MU129046">
    <property type="protein sequence ID" value="KAF9508960.1"/>
    <property type="molecule type" value="Genomic_DNA"/>
</dbReference>
<name>A0A9P6DSU1_9AGAM</name>
<evidence type="ECO:0000313" key="3">
    <source>
        <dbReference type="Proteomes" id="UP000886523"/>
    </source>
</evidence>
<comment type="caution">
    <text evidence="2">The sequence shown here is derived from an EMBL/GenBank/DDBJ whole genome shotgun (WGS) entry which is preliminary data.</text>
</comment>
<keyword evidence="3" id="KW-1185">Reference proteome</keyword>
<gene>
    <name evidence="2" type="ORF">BS47DRAFT_1349795</name>
</gene>
<evidence type="ECO:0000256" key="1">
    <source>
        <dbReference type="SAM" id="MobiDB-lite"/>
    </source>
</evidence>
<evidence type="ECO:0000313" key="2">
    <source>
        <dbReference type="EMBL" id="KAF9508960.1"/>
    </source>
</evidence>
<feature type="non-terminal residue" evidence="2">
    <location>
        <position position="1"/>
    </location>
</feature>
<sequence length="52" mass="5946">VTAGLHTLRPEIPHPIPNGGLSYMVSTSHFRQRDRNRDWKQPSSAHSLDYAF</sequence>
<feature type="non-terminal residue" evidence="2">
    <location>
        <position position="52"/>
    </location>
</feature>
<organism evidence="2 3">
    <name type="scientific">Hydnum rufescens UP504</name>
    <dbReference type="NCBI Taxonomy" id="1448309"/>
    <lineage>
        <taxon>Eukaryota</taxon>
        <taxon>Fungi</taxon>
        <taxon>Dikarya</taxon>
        <taxon>Basidiomycota</taxon>
        <taxon>Agaricomycotina</taxon>
        <taxon>Agaricomycetes</taxon>
        <taxon>Cantharellales</taxon>
        <taxon>Hydnaceae</taxon>
        <taxon>Hydnum</taxon>
    </lineage>
</organism>
<feature type="region of interest" description="Disordered" evidence="1">
    <location>
        <begin position="1"/>
        <end position="20"/>
    </location>
</feature>
<proteinExistence type="predicted"/>
<feature type="region of interest" description="Disordered" evidence="1">
    <location>
        <begin position="33"/>
        <end position="52"/>
    </location>
</feature>
<reference evidence="2" key="1">
    <citation type="journal article" date="2020" name="Nat. Commun.">
        <title>Large-scale genome sequencing of mycorrhizal fungi provides insights into the early evolution of symbiotic traits.</title>
        <authorList>
            <person name="Miyauchi S."/>
            <person name="Kiss E."/>
            <person name="Kuo A."/>
            <person name="Drula E."/>
            <person name="Kohler A."/>
            <person name="Sanchez-Garcia M."/>
            <person name="Morin E."/>
            <person name="Andreopoulos B."/>
            <person name="Barry K.W."/>
            <person name="Bonito G."/>
            <person name="Buee M."/>
            <person name="Carver A."/>
            <person name="Chen C."/>
            <person name="Cichocki N."/>
            <person name="Clum A."/>
            <person name="Culley D."/>
            <person name="Crous P.W."/>
            <person name="Fauchery L."/>
            <person name="Girlanda M."/>
            <person name="Hayes R.D."/>
            <person name="Keri Z."/>
            <person name="LaButti K."/>
            <person name="Lipzen A."/>
            <person name="Lombard V."/>
            <person name="Magnuson J."/>
            <person name="Maillard F."/>
            <person name="Murat C."/>
            <person name="Nolan M."/>
            <person name="Ohm R.A."/>
            <person name="Pangilinan J."/>
            <person name="Pereira M.F."/>
            <person name="Perotto S."/>
            <person name="Peter M."/>
            <person name="Pfister S."/>
            <person name="Riley R."/>
            <person name="Sitrit Y."/>
            <person name="Stielow J.B."/>
            <person name="Szollosi G."/>
            <person name="Zifcakova L."/>
            <person name="Stursova M."/>
            <person name="Spatafora J.W."/>
            <person name="Tedersoo L."/>
            <person name="Vaario L.M."/>
            <person name="Yamada A."/>
            <person name="Yan M."/>
            <person name="Wang P."/>
            <person name="Xu J."/>
            <person name="Bruns T."/>
            <person name="Baldrian P."/>
            <person name="Vilgalys R."/>
            <person name="Dunand C."/>
            <person name="Henrissat B."/>
            <person name="Grigoriev I.V."/>
            <person name="Hibbett D."/>
            <person name="Nagy L.G."/>
            <person name="Martin F.M."/>
        </authorList>
    </citation>
    <scope>NUCLEOTIDE SEQUENCE</scope>
    <source>
        <strain evidence="2">UP504</strain>
    </source>
</reference>
<protein>
    <submittedName>
        <fullName evidence="2">Uncharacterized protein</fullName>
    </submittedName>
</protein>
<accession>A0A9P6DSU1</accession>
<dbReference type="Proteomes" id="UP000886523">
    <property type="component" value="Unassembled WGS sequence"/>
</dbReference>
<dbReference type="AlphaFoldDB" id="A0A9P6DSU1"/>